<evidence type="ECO:0000313" key="1">
    <source>
        <dbReference type="EMBL" id="SHL56745.1"/>
    </source>
</evidence>
<dbReference type="InterPro" id="IPR002514">
    <property type="entry name" value="Transposase_8"/>
</dbReference>
<dbReference type="Pfam" id="PF01527">
    <property type="entry name" value="HTH_Tnp_1"/>
    <property type="match status" value="1"/>
</dbReference>
<protein>
    <submittedName>
        <fullName evidence="1">Transposase</fullName>
    </submittedName>
</protein>
<sequence>MTRRKFTPKFKTKVVLEALKERHSLAELAQKYEIHPTQISAWKRDFLDGAEQVFESGKKDARSETEREKDKLLKAIGQLKVENDFLKD</sequence>
<dbReference type="EMBL" id="FRAT01000012">
    <property type="protein sequence ID" value="SHL56745.1"/>
    <property type="molecule type" value="Genomic_DNA"/>
</dbReference>
<dbReference type="GO" id="GO:0004803">
    <property type="term" value="F:transposase activity"/>
    <property type="evidence" value="ECO:0007669"/>
    <property type="project" value="InterPro"/>
</dbReference>
<accession>A0A1M7BNW2</accession>
<gene>
    <name evidence="1" type="ORF">SAMN05216293_3744</name>
</gene>
<dbReference type="Proteomes" id="UP000184031">
    <property type="component" value="Unassembled WGS sequence"/>
</dbReference>
<reference evidence="1 2" key="1">
    <citation type="submission" date="2016-11" db="EMBL/GenBank/DDBJ databases">
        <authorList>
            <person name="Varghese N."/>
            <person name="Submissions S."/>
        </authorList>
    </citation>
    <scope>NUCLEOTIDE SEQUENCE [LARGE SCALE GENOMIC DNA]</scope>
    <source>
        <strain evidence="1 2">CGMCC 1.12174</strain>
    </source>
</reference>
<dbReference type="RefSeq" id="WP_083569772.1">
    <property type="nucleotide sequence ID" value="NZ_FRAT01000012.1"/>
</dbReference>
<dbReference type="AlphaFoldDB" id="A0A1M7BNW2"/>
<name>A0A1M7BNW2_9FLAO</name>
<evidence type="ECO:0000313" key="2">
    <source>
        <dbReference type="Proteomes" id="UP000184031"/>
    </source>
</evidence>
<feature type="non-terminal residue" evidence="1">
    <location>
        <position position="88"/>
    </location>
</feature>
<dbReference type="Gene3D" id="1.10.10.10">
    <property type="entry name" value="Winged helix-like DNA-binding domain superfamily/Winged helix DNA-binding domain"/>
    <property type="match status" value="1"/>
</dbReference>
<dbReference type="InterPro" id="IPR036388">
    <property type="entry name" value="WH-like_DNA-bd_sf"/>
</dbReference>
<proteinExistence type="predicted"/>
<dbReference type="SUPFAM" id="SSF48295">
    <property type="entry name" value="TrpR-like"/>
    <property type="match status" value="1"/>
</dbReference>
<dbReference type="GO" id="GO:0006313">
    <property type="term" value="P:DNA transposition"/>
    <property type="evidence" value="ECO:0007669"/>
    <property type="project" value="InterPro"/>
</dbReference>
<dbReference type="InterPro" id="IPR010921">
    <property type="entry name" value="Trp_repressor/repl_initiator"/>
</dbReference>
<comment type="caution">
    <text evidence="1">The sequence shown here is derived from an EMBL/GenBank/DDBJ whole genome shotgun (WGS) entry which is preliminary data.</text>
</comment>
<dbReference type="OrthoDB" id="291972at2"/>
<organism evidence="1 2">
    <name type="scientific">Flagellimonas taeanensis</name>
    <dbReference type="NCBI Taxonomy" id="1005926"/>
    <lineage>
        <taxon>Bacteria</taxon>
        <taxon>Pseudomonadati</taxon>
        <taxon>Bacteroidota</taxon>
        <taxon>Flavobacteriia</taxon>
        <taxon>Flavobacteriales</taxon>
        <taxon>Flavobacteriaceae</taxon>
        <taxon>Flagellimonas</taxon>
    </lineage>
</organism>
<dbReference type="GO" id="GO:0043565">
    <property type="term" value="F:sequence-specific DNA binding"/>
    <property type="evidence" value="ECO:0007669"/>
    <property type="project" value="InterPro"/>
</dbReference>